<evidence type="ECO:0000256" key="1">
    <source>
        <dbReference type="SAM" id="Phobius"/>
    </source>
</evidence>
<feature type="transmembrane region" description="Helical" evidence="1">
    <location>
        <begin position="12"/>
        <end position="32"/>
    </location>
</feature>
<keyword evidence="3" id="KW-1185">Reference proteome</keyword>
<keyword evidence="1" id="KW-0472">Membrane</keyword>
<dbReference type="RefSeq" id="WP_185659600.1">
    <property type="nucleotide sequence ID" value="NZ_CAWPOO010000006.1"/>
</dbReference>
<reference evidence="2 3" key="1">
    <citation type="submission" date="2020-07" db="EMBL/GenBank/DDBJ databases">
        <authorList>
            <person name="Feng X."/>
        </authorList>
    </citation>
    <scope>NUCLEOTIDE SEQUENCE [LARGE SCALE GENOMIC DNA]</scope>
    <source>
        <strain evidence="2 3">JCM23202</strain>
    </source>
</reference>
<feature type="transmembrane region" description="Helical" evidence="1">
    <location>
        <begin position="97"/>
        <end position="118"/>
    </location>
</feature>
<organism evidence="2 3">
    <name type="scientific">Pelagicoccus albus</name>
    <dbReference type="NCBI Taxonomy" id="415222"/>
    <lineage>
        <taxon>Bacteria</taxon>
        <taxon>Pseudomonadati</taxon>
        <taxon>Verrucomicrobiota</taxon>
        <taxon>Opitutia</taxon>
        <taxon>Puniceicoccales</taxon>
        <taxon>Pelagicoccaceae</taxon>
        <taxon>Pelagicoccus</taxon>
    </lineage>
</organism>
<feature type="transmembrane region" description="Helical" evidence="1">
    <location>
        <begin position="38"/>
        <end position="56"/>
    </location>
</feature>
<evidence type="ECO:0000313" key="2">
    <source>
        <dbReference type="EMBL" id="MBC2605735.1"/>
    </source>
</evidence>
<keyword evidence="1" id="KW-1133">Transmembrane helix</keyword>
<evidence type="ECO:0000313" key="3">
    <source>
        <dbReference type="Proteomes" id="UP000526501"/>
    </source>
</evidence>
<accession>A0A7X1E7H0</accession>
<feature type="transmembrane region" description="Helical" evidence="1">
    <location>
        <begin position="68"/>
        <end position="91"/>
    </location>
</feature>
<protein>
    <submittedName>
        <fullName evidence="2">Uncharacterized protein</fullName>
    </submittedName>
</protein>
<dbReference type="AlphaFoldDB" id="A0A7X1E7H0"/>
<dbReference type="EMBL" id="JACHVC010000006">
    <property type="protein sequence ID" value="MBC2605735.1"/>
    <property type="molecule type" value="Genomic_DNA"/>
</dbReference>
<comment type="caution">
    <text evidence="2">The sequence shown here is derived from an EMBL/GenBank/DDBJ whole genome shotgun (WGS) entry which is preliminary data.</text>
</comment>
<gene>
    <name evidence="2" type="ORF">H5P27_06740</name>
</gene>
<name>A0A7X1E7H0_9BACT</name>
<sequence>MKAKIQVPLVEIILAILVVLMFAAPEWLAGIFDRLPELAQLGLVFTSSPYIALSSIQGLRESKKVRRYGLLILHAILAIIGLALSVFSTIVFKELGLGSTAYTLLAIGTLLSLAILIAKTKNKNGRTSQSIQLG</sequence>
<keyword evidence="1" id="KW-0812">Transmembrane</keyword>
<proteinExistence type="predicted"/>
<dbReference type="Proteomes" id="UP000526501">
    <property type="component" value="Unassembled WGS sequence"/>
</dbReference>